<dbReference type="eggNOG" id="ENOG502QPQ1">
    <property type="taxonomic scope" value="Eukaryota"/>
</dbReference>
<dbReference type="Gramene" id="KMS99482">
    <property type="protein sequence ID" value="KMS99482"/>
    <property type="gene ID" value="BVRB_2g044750"/>
</dbReference>
<organism evidence="3 4">
    <name type="scientific">Beta vulgaris subsp. vulgaris</name>
    <name type="common">Beet</name>
    <dbReference type="NCBI Taxonomy" id="3555"/>
    <lineage>
        <taxon>Eukaryota</taxon>
        <taxon>Viridiplantae</taxon>
        <taxon>Streptophyta</taxon>
        <taxon>Embryophyta</taxon>
        <taxon>Tracheophyta</taxon>
        <taxon>Spermatophyta</taxon>
        <taxon>Magnoliopsida</taxon>
        <taxon>eudicotyledons</taxon>
        <taxon>Gunneridae</taxon>
        <taxon>Pentapetalae</taxon>
        <taxon>Caryophyllales</taxon>
        <taxon>Chenopodiaceae</taxon>
        <taxon>Betoideae</taxon>
        <taxon>Beta</taxon>
    </lineage>
</organism>
<dbReference type="AlphaFoldDB" id="A0A0J8BHF0"/>
<reference evidence="3 4" key="1">
    <citation type="journal article" date="2014" name="Nature">
        <title>The genome of the recently domesticated crop plant sugar beet (Beta vulgaris).</title>
        <authorList>
            <person name="Dohm J.C."/>
            <person name="Minoche A.E."/>
            <person name="Holtgrawe D."/>
            <person name="Capella-Gutierrez S."/>
            <person name="Zakrzewski F."/>
            <person name="Tafer H."/>
            <person name="Rupp O."/>
            <person name="Sorensen T.R."/>
            <person name="Stracke R."/>
            <person name="Reinhardt R."/>
            <person name="Goesmann A."/>
            <person name="Kraft T."/>
            <person name="Schulz B."/>
            <person name="Stadler P.F."/>
            <person name="Schmidt T."/>
            <person name="Gabaldon T."/>
            <person name="Lehrach H."/>
            <person name="Weisshaar B."/>
            <person name="Himmelbauer H."/>
        </authorList>
    </citation>
    <scope>NUCLEOTIDE SEQUENCE [LARGE SCALE GENOMIC DNA]</scope>
    <source>
        <tissue evidence="3">Taproot</tissue>
    </source>
</reference>
<evidence type="ECO:0000256" key="1">
    <source>
        <dbReference type="SAM" id="Coils"/>
    </source>
</evidence>
<feature type="compositionally biased region" description="Basic and acidic residues" evidence="2">
    <location>
        <begin position="18"/>
        <end position="41"/>
    </location>
</feature>
<name>A0A0J8BHF0_BETVV</name>
<keyword evidence="1" id="KW-0175">Coiled coil</keyword>
<sequence>MNEFQGFWGSVARKAKAVLDDEGSPRRAEAPRAARWHEEKIAIGQQDGSQPAQSGKKPDKAVLRKGFGAITSSINYLGNALEEGLNIVENRTADIIQDTRNRRLNVKKKAAPDFNQQPTDVRYAKEPSGARNQMSAVAQTEMDIQLQASRDVAMAMAAKTKLLLRELKTVKADLAFAKERCAQLEEENRIVRESMANGDNLEDDELIRLQLETLLAEKARLAQENALYARENRFLREVVEYHQLTMQDVVYLSERNEEIMEVYPTKVPGATNLNSVATLPSLSPPVHASELVFKETISK</sequence>
<protein>
    <submittedName>
        <fullName evidence="3">Uncharacterized protein</fullName>
    </submittedName>
</protein>
<evidence type="ECO:0000256" key="2">
    <source>
        <dbReference type="SAM" id="MobiDB-lite"/>
    </source>
</evidence>
<evidence type="ECO:0000313" key="3">
    <source>
        <dbReference type="EMBL" id="KMS99482.1"/>
    </source>
</evidence>
<dbReference type="EMBL" id="KQ090218">
    <property type="protein sequence ID" value="KMS99482.1"/>
    <property type="molecule type" value="Genomic_DNA"/>
</dbReference>
<feature type="region of interest" description="Disordered" evidence="2">
    <location>
        <begin position="18"/>
        <end position="60"/>
    </location>
</feature>
<dbReference type="OrthoDB" id="1924603at2759"/>
<proteinExistence type="predicted"/>
<evidence type="ECO:0000313" key="4">
    <source>
        <dbReference type="Proteomes" id="UP000035740"/>
    </source>
</evidence>
<feature type="coiled-coil region" evidence="1">
    <location>
        <begin position="167"/>
        <end position="231"/>
    </location>
</feature>
<keyword evidence="4" id="KW-1185">Reference proteome</keyword>
<dbReference type="OMA" id="ESKQGIW"/>
<dbReference type="KEGG" id="bvg:104905970"/>
<gene>
    <name evidence="3" type="ORF">BVRB_2g044750</name>
</gene>
<dbReference type="PANTHER" id="PTHR31016:SF22">
    <property type="entry name" value="RRNA BIOGENESIS PROTEIN RRP36-LIKE"/>
    <property type="match status" value="1"/>
</dbReference>
<accession>A0A0J8BHF0</accession>
<dbReference type="PANTHER" id="PTHR31016">
    <property type="entry name" value="OS04G0228100 PROTEIN"/>
    <property type="match status" value="1"/>
</dbReference>
<dbReference type="Proteomes" id="UP000035740">
    <property type="component" value="Unassembled WGS sequence"/>
</dbReference>